<protein>
    <submittedName>
        <fullName evidence="4">Putative YkwD family protein</fullName>
    </submittedName>
</protein>
<accession>A0A368W209</accession>
<evidence type="ECO:0000313" key="4">
    <source>
        <dbReference type="EMBL" id="RCW49067.1"/>
    </source>
</evidence>
<evidence type="ECO:0000256" key="1">
    <source>
        <dbReference type="SAM" id="MobiDB-lite"/>
    </source>
</evidence>
<dbReference type="PANTHER" id="PTHR31157:SF1">
    <property type="entry name" value="SCP DOMAIN-CONTAINING PROTEIN"/>
    <property type="match status" value="1"/>
</dbReference>
<proteinExistence type="predicted"/>
<dbReference type="InterPro" id="IPR035940">
    <property type="entry name" value="CAP_sf"/>
</dbReference>
<dbReference type="Pfam" id="PF00188">
    <property type="entry name" value="CAP"/>
    <property type="match status" value="1"/>
</dbReference>
<dbReference type="PANTHER" id="PTHR31157">
    <property type="entry name" value="SCP DOMAIN-CONTAINING PROTEIN"/>
    <property type="match status" value="1"/>
</dbReference>
<dbReference type="AlphaFoldDB" id="A0A368W209"/>
<dbReference type="SUPFAM" id="SSF55797">
    <property type="entry name" value="PR-1-like"/>
    <property type="match status" value="1"/>
</dbReference>
<organism evidence="4 5">
    <name type="scientific">Paenibacillus prosopidis</name>
    <dbReference type="NCBI Taxonomy" id="630520"/>
    <lineage>
        <taxon>Bacteria</taxon>
        <taxon>Bacillati</taxon>
        <taxon>Bacillota</taxon>
        <taxon>Bacilli</taxon>
        <taxon>Bacillales</taxon>
        <taxon>Paenibacillaceae</taxon>
        <taxon>Paenibacillus</taxon>
    </lineage>
</organism>
<feature type="compositionally biased region" description="Polar residues" evidence="1">
    <location>
        <begin position="21"/>
        <end position="38"/>
    </location>
</feature>
<name>A0A368W209_9BACL</name>
<evidence type="ECO:0000256" key="2">
    <source>
        <dbReference type="SAM" id="SignalP"/>
    </source>
</evidence>
<dbReference type="CDD" id="cd05379">
    <property type="entry name" value="CAP_bacterial"/>
    <property type="match status" value="1"/>
</dbReference>
<keyword evidence="2" id="KW-0732">Signal</keyword>
<sequence length="248" mass="26765">MKKYIALAALLLVTGCTVNDNTTNRQSVPNQSRIVTQGQTAAPSATVTQASSTATQGAKKLSMQQTPYPFPADWFTGDWLPVGDRAPAGTPADNRVPVGNRTPADNRVPAGNRTPAANPTAEQPGAASQFAQQVLQLVNAQRTKAGLGSLSMDDKLSNMAMVKAQDMIQNNYFDHNSPTYGSPFDMMRQFQITYRSAGENIAKGQSSPEQVMNDWMNSPGHRANILNSSFTKLGCAYYNGAWVQEFIG</sequence>
<dbReference type="Gene3D" id="3.40.33.10">
    <property type="entry name" value="CAP"/>
    <property type="match status" value="1"/>
</dbReference>
<dbReference type="Proteomes" id="UP000252415">
    <property type="component" value="Unassembled WGS sequence"/>
</dbReference>
<keyword evidence="5" id="KW-1185">Reference proteome</keyword>
<comment type="caution">
    <text evidence="4">The sequence shown here is derived from an EMBL/GenBank/DDBJ whole genome shotgun (WGS) entry which is preliminary data.</text>
</comment>
<feature type="domain" description="SCP" evidence="3">
    <location>
        <begin position="135"/>
        <end position="241"/>
    </location>
</feature>
<feature type="region of interest" description="Disordered" evidence="1">
    <location>
        <begin position="83"/>
        <end position="127"/>
    </location>
</feature>
<feature type="chain" id="PRO_5039473741" evidence="2">
    <location>
        <begin position="20"/>
        <end position="248"/>
    </location>
</feature>
<evidence type="ECO:0000313" key="5">
    <source>
        <dbReference type="Proteomes" id="UP000252415"/>
    </source>
</evidence>
<dbReference type="EMBL" id="QPJD01000005">
    <property type="protein sequence ID" value="RCW49067.1"/>
    <property type="molecule type" value="Genomic_DNA"/>
</dbReference>
<reference evidence="4 5" key="1">
    <citation type="submission" date="2018-07" db="EMBL/GenBank/DDBJ databases">
        <title>Genomic Encyclopedia of Type Strains, Phase III (KMG-III): the genomes of soil and plant-associated and newly described type strains.</title>
        <authorList>
            <person name="Whitman W."/>
        </authorList>
    </citation>
    <scope>NUCLEOTIDE SEQUENCE [LARGE SCALE GENOMIC DNA]</scope>
    <source>
        <strain evidence="4 5">CECT 7506</strain>
    </source>
</reference>
<dbReference type="InterPro" id="IPR014044">
    <property type="entry name" value="CAP_dom"/>
</dbReference>
<gene>
    <name evidence="4" type="ORF">DFP97_105252</name>
</gene>
<dbReference type="PROSITE" id="PS51257">
    <property type="entry name" value="PROKAR_LIPOPROTEIN"/>
    <property type="match status" value="1"/>
</dbReference>
<feature type="signal peptide" evidence="2">
    <location>
        <begin position="1"/>
        <end position="19"/>
    </location>
</feature>
<evidence type="ECO:0000259" key="3">
    <source>
        <dbReference type="Pfam" id="PF00188"/>
    </source>
</evidence>
<feature type="compositionally biased region" description="Low complexity" evidence="1">
    <location>
        <begin position="39"/>
        <end position="56"/>
    </location>
</feature>
<dbReference type="RefSeq" id="WP_245976044.1">
    <property type="nucleotide sequence ID" value="NZ_QPJD01000005.1"/>
</dbReference>
<feature type="region of interest" description="Disordered" evidence="1">
    <location>
        <begin position="21"/>
        <end position="62"/>
    </location>
</feature>